<organism evidence="5 6">
    <name type="scientific">Xanthomonas cerealis pv. cerealis</name>
    <dbReference type="NCBI Taxonomy" id="152263"/>
    <lineage>
        <taxon>Bacteria</taxon>
        <taxon>Pseudomonadati</taxon>
        <taxon>Pseudomonadota</taxon>
        <taxon>Gammaproteobacteria</taxon>
        <taxon>Lysobacterales</taxon>
        <taxon>Lysobacteraceae</taxon>
        <taxon>Xanthomonas</taxon>
        <taxon>Xanthomonas translucens group</taxon>
        <taxon>Xanthomonas cerealis</taxon>
    </lineage>
</organism>
<keyword evidence="2" id="KW-0808">Transferase</keyword>
<feature type="domain" description="HipA-like C-terminal" evidence="4">
    <location>
        <begin position="6"/>
        <end position="102"/>
    </location>
</feature>
<reference evidence="5 6" key="1">
    <citation type="submission" date="2019-03" db="EMBL/GenBank/DDBJ databases">
        <title>Tal1 in Xanthomonas translucens pv. cerealis Contributes to Virulence in Bacterial Leaf Streak of Wheat.</title>
        <authorList>
            <person name="Shah S.M.A."/>
            <person name="Haq F."/>
            <person name="Ma W."/>
            <person name="Xu X."/>
            <person name="Wang S."/>
            <person name="Xu Z."/>
            <person name="Zou L."/>
            <person name="Zhu B."/>
            <person name="Chen G."/>
        </authorList>
    </citation>
    <scope>NUCLEOTIDE SEQUENCE [LARGE SCALE GENOMIC DNA]</scope>
    <source>
        <strain evidence="5 6">01</strain>
    </source>
</reference>
<dbReference type="AlphaFoldDB" id="A0A514EFQ1"/>
<sequence length="170" mass="18871">MFLQSTRFDRTPDLGRRGFVSLAALDAAYYAHGRIDWWLFSPQLQRDGWLDRDDARRLGVYGWFGALIGNNDMPLGNAGMMLADMRPLALAPAYDMLPMTFRPAVSGEVVERVYTPALPTPDYQDDWRVAASMALEFCKRVAQADAIPAGFRSLALAALQQLGWAVQGIG</sequence>
<evidence type="ECO:0000256" key="3">
    <source>
        <dbReference type="ARBA" id="ARBA00022777"/>
    </source>
</evidence>
<dbReference type="GO" id="GO:0004674">
    <property type="term" value="F:protein serine/threonine kinase activity"/>
    <property type="evidence" value="ECO:0007669"/>
    <property type="project" value="TreeGrafter"/>
</dbReference>
<dbReference type="PANTHER" id="PTHR37419">
    <property type="entry name" value="SERINE/THREONINE-PROTEIN KINASE TOXIN HIPA"/>
    <property type="match status" value="1"/>
</dbReference>
<evidence type="ECO:0000256" key="1">
    <source>
        <dbReference type="ARBA" id="ARBA00010164"/>
    </source>
</evidence>
<keyword evidence="3" id="KW-0418">Kinase</keyword>
<evidence type="ECO:0000313" key="5">
    <source>
        <dbReference type="EMBL" id="QDI04821.1"/>
    </source>
</evidence>
<evidence type="ECO:0000313" key="6">
    <source>
        <dbReference type="Proteomes" id="UP000319349"/>
    </source>
</evidence>
<dbReference type="EMBL" id="CP038228">
    <property type="protein sequence ID" value="QDI04821.1"/>
    <property type="molecule type" value="Genomic_DNA"/>
</dbReference>
<dbReference type="InterPro" id="IPR052028">
    <property type="entry name" value="HipA_Ser/Thr_kinase"/>
</dbReference>
<dbReference type="InterPro" id="IPR012893">
    <property type="entry name" value="HipA-like_C"/>
</dbReference>
<dbReference type="GO" id="GO:0005829">
    <property type="term" value="C:cytosol"/>
    <property type="evidence" value="ECO:0007669"/>
    <property type="project" value="TreeGrafter"/>
</dbReference>
<dbReference type="PANTHER" id="PTHR37419:SF8">
    <property type="entry name" value="TOXIN YJJJ"/>
    <property type="match status" value="1"/>
</dbReference>
<evidence type="ECO:0000259" key="4">
    <source>
        <dbReference type="Pfam" id="PF07804"/>
    </source>
</evidence>
<comment type="similarity">
    <text evidence="1">Belongs to the HipA Ser/Thr kinase family.</text>
</comment>
<protein>
    <recommendedName>
        <fullName evidence="4">HipA-like C-terminal domain-containing protein</fullName>
    </recommendedName>
</protein>
<accession>A0A514EFQ1</accession>
<name>A0A514EFQ1_9XANT</name>
<dbReference type="Pfam" id="PF07804">
    <property type="entry name" value="HipA_C"/>
    <property type="match status" value="1"/>
</dbReference>
<keyword evidence="6" id="KW-1185">Reference proteome</keyword>
<evidence type="ECO:0000256" key="2">
    <source>
        <dbReference type="ARBA" id="ARBA00022679"/>
    </source>
</evidence>
<gene>
    <name evidence="5" type="ORF">E4A48_14995</name>
</gene>
<dbReference type="Proteomes" id="UP000319349">
    <property type="component" value="Chromosome"/>
</dbReference>
<proteinExistence type="inferred from homology"/>